<keyword evidence="9" id="KW-0486">Methionine biosynthesis</keyword>
<comment type="similarity">
    <text evidence="3">Belongs to the homoserine dehydrogenase family.</text>
</comment>
<feature type="domain" description="Homoserine dehydrogenase catalytic" evidence="12">
    <location>
        <begin position="148"/>
        <end position="325"/>
    </location>
</feature>
<dbReference type="PANTHER" id="PTHR43331:SF1">
    <property type="entry name" value="HOMOSERINE DEHYDROGENASE"/>
    <property type="match status" value="1"/>
</dbReference>
<protein>
    <recommendedName>
        <fullName evidence="5">Homoserine dehydrogenase</fullName>
        <ecNumber evidence="4">1.1.1.3</ecNumber>
    </recommendedName>
</protein>
<evidence type="ECO:0000313" key="15">
    <source>
        <dbReference type="Proteomes" id="UP000580654"/>
    </source>
</evidence>
<evidence type="ECO:0000256" key="11">
    <source>
        <dbReference type="PIRSR" id="PIRSR036497-2"/>
    </source>
</evidence>
<proteinExistence type="inferred from homology"/>
<name>A0A840YAT6_9PROT</name>
<dbReference type="GO" id="GO:0009088">
    <property type="term" value="P:threonine biosynthetic process"/>
    <property type="evidence" value="ECO:0007669"/>
    <property type="project" value="UniProtKB-UniPathway"/>
</dbReference>
<keyword evidence="15" id="KW-1185">Reference proteome</keyword>
<evidence type="ECO:0000256" key="8">
    <source>
        <dbReference type="ARBA" id="ARBA00023002"/>
    </source>
</evidence>
<dbReference type="InterPro" id="IPR036291">
    <property type="entry name" value="NAD(P)-bd_dom_sf"/>
</dbReference>
<dbReference type="InterPro" id="IPR001342">
    <property type="entry name" value="HDH_cat"/>
</dbReference>
<dbReference type="GO" id="GO:0004412">
    <property type="term" value="F:homoserine dehydrogenase activity"/>
    <property type="evidence" value="ECO:0007669"/>
    <property type="project" value="UniProtKB-EC"/>
</dbReference>
<dbReference type="InterPro" id="IPR022697">
    <property type="entry name" value="HDH_short"/>
</dbReference>
<keyword evidence="11" id="KW-0521">NADP</keyword>
<evidence type="ECO:0000256" key="5">
    <source>
        <dbReference type="ARBA" id="ARBA00013376"/>
    </source>
</evidence>
<evidence type="ECO:0000256" key="1">
    <source>
        <dbReference type="ARBA" id="ARBA00005056"/>
    </source>
</evidence>
<comment type="pathway">
    <text evidence="2">Amino-acid biosynthesis; L-methionine biosynthesis via de novo pathway; L-homoserine from L-aspartate: step 3/3.</text>
</comment>
<keyword evidence="8 14" id="KW-0560">Oxidoreductase</keyword>
<evidence type="ECO:0000256" key="4">
    <source>
        <dbReference type="ARBA" id="ARBA00013213"/>
    </source>
</evidence>
<dbReference type="FunFam" id="3.30.360.10:FF:000005">
    <property type="entry name" value="Homoserine dehydrogenase"/>
    <property type="match status" value="1"/>
</dbReference>
<dbReference type="GO" id="GO:0050661">
    <property type="term" value="F:NADP binding"/>
    <property type="evidence" value="ECO:0007669"/>
    <property type="project" value="InterPro"/>
</dbReference>
<dbReference type="Gene3D" id="3.30.360.10">
    <property type="entry name" value="Dihydrodipicolinate Reductase, domain 2"/>
    <property type="match status" value="1"/>
</dbReference>
<evidence type="ECO:0000313" key="14">
    <source>
        <dbReference type="EMBL" id="MBB5695819.1"/>
    </source>
</evidence>
<dbReference type="Pfam" id="PF00742">
    <property type="entry name" value="Homoserine_dh"/>
    <property type="match status" value="1"/>
</dbReference>
<dbReference type="UniPathway" id="UPA00050">
    <property type="reaction ID" value="UER00063"/>
</dbReference>
<comment type="pathway">
    <text evidence="1">Amino-acid biosynthesis; L-threonine biosynthesis; L-threonine from L-aspartate: step 3/5.</text>
</comment>
<reference evidence="14 15" key="1">
    <citation type="submission" date="2020-08" db="EMBL/GenBank/DDBJ databases">
        <title>Genomic Encyclopedia of Type Strains, Phase IV (KMG-IV): sequencing the most valuable type-strain genomes for metagenomic binning, comparative biology and taxonomic classification.</title>
        <authorList>
            <person name="Goeker M."/>
        </authorList>
    </citation>
    <scope>NUCLEOTIDE SEQUENCE [LARGE SCALE GENOMIC DNA]</scope>
    <source>
        <strain evidence="14 15">DSM 25622</strain>
    </source>
</reference>
<keyword evidence="7" id="KW-0791">Threonine biosynthesis</keyword>
<evidence type="ECO:0000256" key="7">
    <source>
        <dbReference type="ARBA" id="ARBA00022697"/>
    </source>
</evidence>
<evidence type="ECO:0000256" key="6">
    <source>
        <dbReference type="ARBA" id="ARBA00022605"/>
    </source>
</evidence>
<gene>
    <name evidence="14" type="ORF">FHS87_003886</name>
</gene>
<evidence type="ECO:0000259" key="13">
    <source>
        <dbReference type="Pfam" id="PF03447"/>
    </source>
</evidence>
<sequence length="333" mass="34821">MRRWNVAITGFGRVGKAVAALLLSRRARYQALYEADVRLTAICGSRAGSINDDGLGEGRLAENELTPGLSGITVLASAPVDVLIEAGPTDFRTGGPGYGYIKAALAAGRHAIAISKGALVFDGRGLRALAERNEVSLKISGATAAALPTIDLLEYNLAGCEVLRVEGILNATSNHLLTAMAEQGLDFAEALRRAQRAGIAEADPSFDTGGWDTACKLLILANFGLGADLALDDLSVGGIQNVTRAQMEEWRAAGLVPKLVGHLARSGDGLHAGVELRTYPASDAFALVQGKNKAIRVTTDAMGEILAVGCGPEPMATAAAALKDLEHILMRRR</sequence>
<dbReference type="SUPFAM" id="SSF55347">
    <property type="entry name" value="Glyceraldehyde-3-phosphate dehydrogenase-like, C-terminal domain"/>
    <property type="match status" value="1"/>
</dbReference>
<feature type="active site" description="Proton donor" evidence="10">
    <location>
        <position position="216"/>
    </location>
</feature>
<dbReference type="SUPFAM" id="SSF51735">
    <property type="entry name" value="NAD(P)-binding Rossmann-fold domains"/>
    <property type="match status" value="1"/>
</dbReference>
<evidence type="ECO:0000256" key="10">
    <source>
        <dbReference type="PIRSR" id="PIRSR036497-1"/>
    </source>
</evidence>
<dbReference type="EMBL" id="JACIJD010000023">
    <property type="protein sequence ID" value="MBB5695819.1"/>
    <property type="molecule type" value="Genomic_DNA"/>
</dbReference>
<dbReference type="RefSeq" id="WP_184521006.1">
    <property type="nucleotide sequence ID" value="NZ_JACIJD010000023.1"/>
</dbReference>
<dbReference type="Pfam" id="PF03447">
    <property type="entry name" value="NAD_binding_3"/>
    <property type="match status" value="1"/>
</dbReference>
<evidence type="ECO:0000259" key="12">
    <source>
        <dbReference type="Pfam" id="PF00742"/>
    </source>
</evidence>
<evidence type="ECO:0000256" key="3">
    <source>
        <dbReference type="ARBA" id="ARBA00006753"/>
    </source>
</evidence>
<dbReference type="PANTHER" id="PTHR43331">
    <property type="entry name" value="HOMOSERINE DEHYDROGENASE"/>
    <property type="match status" value="1"/>
</dbReference>
<dbReference type="Gene3D" id="3.40.50.720">
    <property type="entry name" value="NAD(P)-binding Rossmann-like Domain"/>
    <property type="match status" value="1"/>
</dbReference>
<dbReference type="Proteomes" id="UP000580654">
    <property type="component" value="Unassembled WGS sequence"/>
</dbReference>
<evidence type="ECO:0000256" key="9">
    <source>
        <dbReference type="ARBA" id="ARBA00023167"/>
    </source>
</evidence>
<dbReference type="GO" id="GO:0009086">
    <property type="term" value="P:methionine biosynthetic process"/>
    <property type="evidence" value="ECO:0007669"/>
    <property type="project" value="UniProtKB-KW"/>
</dbReference>
<feature type="binding site" evidence="11">
    <location>
        <begin position="10"/>
        <end position="15"/>
    </location>
    <ligand>
        <name>NADP(+)</name>
        <dbReference type="ChEBI" id="CHEBI:58349"/>
    </ligand>
</feature>
<evidence type="ECO:0000256" key="2">
    <source>
        <dbReference type="ARBA" id="ARBA00005062"/>
    </source>
</evidence>
<dbReference type="UniPathway" id="UPA00051">
    <property type="reaction ID" value="UER00465"/>
</dbReference>
<comment type="caution">
    <text evidence="14">The sequence shown here is derived from an EMBL/GenBank/DDBJ whole genome shotgun (WGS) entry which is preliminary data.</text>
</comment>
<feature type="binding site" evidence="11">
    <location>
        <position position="116"/>
    </location>
    <ligand>
        <name>NADPH</name>
        <dbReference type="ChEBI" id="CHEBI:57783"/>
    </ligand>
</feature>
<feature type="binding site" evidence="11">
    <location>
        <position position="201"/>
    </location>
    <ligand>
        <name>L-homoserine</name>
        <dbReference type="ChEBI" id="CHEBI:57476"/>
    </ligand>
</feature>
<feature type="domain" description="Aspartate/homoserine dehydrogenase NAD-binding" evidence="13">
    <location>
        <begin position="10"/>
        <end position="136"/>
    </location>
</feature>
<dbReference type="AlphaFoldDB" id="A0A840YAT6"/>
<dbReference type="PIRSF" id="PIRSF036497">
    <property type="entry name" value="HDH_short"/>
    <property type="match status" value="1"/>
</dbReference>
<dbReference type="InterPro" id="IPR005106">
    <property type="entry name" value="Asp/hSer_DH_NAD-bd"/>
</dbReference>
<keyword evidence="6" id="KW-0028">Amino-acid biosynthesis</keyword>
<accession>A0A840YAT6</accession>
<organism evidence="14 15">
    <name type="scientific">Muricoccus pecuniae</name>
    <dbReference type="NCBI Taxonomy" id="693023"/>
    <lineage>
        <taxon>Bacteria</taxon>
        <taxon>Pseudomonadati</taxon>
        <taxon>Pseudomonadota</taxon>
        <taxon>Alphaproteobacteria</taxon>
        <taxon>Acetobacterales</taxon>
        <taxon>Roseomonadaceae</taxon>
        <taxon>Muricoccus</taxon>
    </lineage>
</organism>
<dbReference type="EC" id="1.1.1.3" evidence="4"/>